<keyword evidence="1" id="KW-0812">Transmembrane</keyword>
<reference evidence="2 3" key="1">
    <citation type="submission" date="2017-01" db="EMBL/GenBank/DDBJ databases">
        <title>The cable genome- insights into the physiology and evolution of filamentous bacteria capable of sulfide oxidation via long distance electron transfer.</title>
        <authorList>
            <person name="Schreiber L."/>
            <person name="Bjerg J.T."/>
            <person name="Boggild A."/>
            <person name="Van De Vossenberg J."/>
            <person name="Meysman F."/>
            <person name="Nielsen L.P."/>
            <person name="Schramm A."/>
            <person name="Kjeldsen K.U."/>
        </authorList>
    </citation>
    <scope>NUCLEOTIDE SEQUENCE [LARGE SCALE GENOMIC DNA]</scope>
    <source>
        <strain evidence="2">MCF</strain>
    </source>
</reference>
<evidence type="ECO:0000256" key="1">
    <source>
        <dbReference type="SAM" id="Phobius"/>
    </source>
</evidence>
<dbReference type="Gene3D" id="6.10.340.10">
    <property type="match status" value="1"/>
</dbReference>
<feature type="transmembrane region" description="Helical" evidence="1">
    <location>
        <begin position="31"/>
        <end position="52"/>
    </location>
</feature>
<proteinExistence type="predicted"/>
<gene>
    <name evidence="2" type="ORF">H206_00668</name>
</gene>
<dbReference type="AlphaFoldDB" id="A0A444IXZ5"/>
<keyword evidence="1" id="KW-1133">Transmembrane helix</keyword>
<feature type="transmembrane region" description="Helical" evidence="1">
    <location>
        <begin position="64"/>
        <end position="83"/>
    </location>
</feature>
<organism evidence="2 3">
    <name type="scientific">Candidatus Electrothrix aarhusensis</name>
    <dbReference type="NCBI Taxonomy" id="1859131"/>
    <lineage>
        <taxon>Bacteria</taxon>
        <taxon>Pseudomonadati</taxon>
        <taxon>Thermodesulfobacteriota</taxon>
        <taxon>Desulfobulbia</taxon>
        <taxon>Desulfobulbales</taxon>
        <taxon>Desulfobulbaceae</taxon>
        <taxon>Candidatus Electrothrix</taxon>
    </lineage>
</organism>
<dbReference type="Proteomes" id="UP000287853">
    <property type="component" value="Unassembled WGS sequence"/>
</dbReference>
<protein>
    <submittedName>
        <fullName evidence="2">Methyl-accepting chemotaxis protein</fullName>
    </submittedName>
</protein>
<keyword evidence="1" id="KW-0472">Membrane</keyword>
<sequence>MNWHNDEDIMRKKVPFYKMKWYIGTKIQRDLIIYIICLSISSQMIVISNDFIKDNLIIEPYAQYLRIIIQIIFFGCIVYGFWLSNRIAGPLFRLKKHLDEVAEGKVDCKIQFRQHDYGSEVAESFNVVVEKRFIES</sequence>
<keyword evidence="3" id="KW-1185">Reference proteome</keyword>
<dbReference type="EMBL" id="MTKO01000073">
    <property type="protein sequence ID" value="RWX45749.1"/>
    <property type="molecule type" value="Genomic_DNA"/>
</dbReference>
<name>A0A444IXZ5_9BACT</name>
<evidence type="ECO:0000313" key="2">
    <source>
        <dbReference type="EMBL" id="RWX45749.1"/>
    </source>
</evidence>
<accession>A0A444IXZ5</accession>
<comment type="caution">
    <text evidence="2">The sequence shown here is derived from an EMBL/GenBank/DDBJ whole genome shotgun (WGS) entry which is preliminary data.</text>
</comment>
<evidence type="ECO:0000313" key="3">
    <source>
        <dbReference type="Proteomes" id="UP000287853"/>
    </source>
</evidence>